<name>A0A7C9RSX2_9PSEU</name>
<comment type="caution">
    <text evidence="1">The sequence shown here is derived from an EMBL/GenBank/DDBJ whole genome shotgun (WGS) entry which is preliminary data.</text>
</comment>
<dbReference type="PANTHER" id="PTHR33361">
    <property type="entry name" value="GLR0591 PROTEIN"/>
    <property type="match status" value="1"/>
</dbReference>
<proteinExistence type="predicted"/>
<reference evidence="1 2" key="1">
    <citation type="submission" date="2020-03" db="EMBL/GenBank/DDBJ databases">
        <title>Isolation and identification of active actinomycetes.</title>
        <authorList>
            <person name="Sun X."/>
        </authorList>
    </citation>
    <scope>NUCLEOTIDE SEQUENCE [LARGE SCALE GENOMIC DNA]</scope>
    <source>
        <strain evidence="1 2">NEAU-D13</strain>
    </source>
</reference>
<evidence type="ECO:0000313" key="2">
    <source>
        <dbReference type="Proteomes" id="UP000481360"/>
    </source>
</evidence>
<dbReference type="Pfam" id="PF05960">
    <property type="entry name" value="DUF885"/>
    <property type="match status" value="1"/>
</dbReference>
<accession>A0A7C9RSX2</accession>
<keyword evidence="2" id="KW-1185">Reference proteome</keyword>
<dbReference type="EMBL" id="JAAMPJ010000008">
    <property type="protein sequence ID" value="NGY62625.1"/>
    <property type="molecule type" value="Genomic_DNA"/>
</dbReference>
<dbReference type="Proteomes" id="UP000481360">
    <property type="component" value="Unassembled WGS sequence"/>
</dbReference>
<gene>
    <name evidence="1" type="ORF">G7043_27270</name>
</gene>
<sequence>MWSIPWRSASSAAKKEGVTSLSEETFQAMMDFSPIFATLVGVPGWDDRLEDISVDGQQSLRARLTDVLARVEESDEDAVARDVIRHQATSIITRIDARLVEHTVSRGLNAPVAGLLRSASQVDFSQRRHLVPHFLDQAGQRLLNTDRRPLRRHVQGGAAYVERFLASPRQEWEGDADLRPAFARYREVLLGLPGRDDEQAGLCWLPDGEENYRKLVRDYTTASYTPAELHQLGLDLIAGLREEYAEIGSRVWGTGDVPEIFRRLRTDLLWANEDDMLVDAVKTVARAEAEAPNWFGRQPLARCEVRFVPEIDRQNAAFAYYEDAALDGSRPGVYFVNPLNATGRSRTVSEVTAFHEAIPGHHFQLSIAAETELSNLRKFAFIDSYIEGWGLYTERLADEMGLYSSDEARLGMLGLDAMRAGRLVVDTGIHALGWSRQQAVDYLSENTVMDHTEISSEVDRYIETPGQALAYMVGRLEIQRVRAEAEEKMGSRFDVKAFHDLVLENGVLPLSTLADLVTDWAGRP</sequence>
<protein>
    <submittedName>
        <fullName evidence="1">DUF885 domain-containing protein</fullName>
    </submittedName>
</protein>
<evidence type="ECO:0000313" key="1">
    <source>
        <dbReference type="EMBL" id="NGY62625.1"/>
    </source>
</evidence>
<dbReference type="InterPro" id="IPR010281">
    <property type="entry name" value="DUF885"/>
</dbReference>
<dbReference type="PANTHER" id="PTHR33361:SF2">
    <property type="entry name" value="DUF885 DOMAIN-CONTAINING PROTEIN"/>
    <property type="match status" value="1"/>
</dbReference>
<organism evidence="1 2">
    <name type="scientific">Lentzea alba</name>
    <dbReference type="NCBI Taxonomy" id="2714351"/>
    <lineage>
        <taxon>Bacteria</taxon>
        <taxon>Bacillati</taxon>
        <taxon>Actinomycetota</taxon>
        <taxon>Actinomycetes</taxon>
        <taxon>Pseudonocardiales</taxon>
        <taxon>Pseudonocardiaceae</taxon>
        <taxon>Lentzea</taxon>
    </lineage>
</organism>
<dbReference type="AlphaFoldDB" id="A0A7C9RSX2"/>